<dbReference type="Proteomes" id="UP000320672">
    <property type="component" value="Chromosome"/>
</dbReference>
<feature type="domain" description="AMP-dependent ligase C-terminal" evidence="2">
    <location>
        <begin position="335"/>
        <end position="419"/>
    </location>
</feature>
<keyword evidence="4" id="KW-1185">Reference proteome</keyword>
<dbReference type="GO" id="GO:0047475">
    <property type="term" value="F:phenylacetate-CoA ligase activity"/>
    <property type="evidence" value="ECO:0007669"/>
    <property type="project" value="UniProtKB-EC"/>
</dbReference>
<dbReference type="EC" id="6.2.1.30" evidence="3"/>
<evidence type="ECO:0000259" key="1">
    <source>
        <dbReference type="Pfam" id="PF00501"/>
    </source>
</evidence>
<dbReference type="Gene3D" id="3.40.50.12780">
    <property type="entry name" value="N-terminal domain of ligase-like"/>
    <property type="match status" value="1"/>
</dbReference>
<dbReference type="InterPro" id="IPR045851">
    <property type="entry name" value="AMP-bd_C_sf"/>
</dbReference>
<dbReference type="Pfam" id="PF14535">
    <property type="entry name" value="AMP-binding_C_2"/>
    <property type="match status" value="1"/>
</dbReference>
<dbReference type="RefSeq" id="WP_246109720.1">
    <property type="nucleotide sequence ID" value="NZ_CP036262.1"/>
</dbReference>
<accession>A0A517MB23</accession>
<dbReference type="AlphaFoldDB" id="A0A517MB23"/>
<evidence type="ECO:0000313" key="4">
    <source>
        <dbReference type="Proteomes" id="UP000320672"/>
    </source>
</evidence>
<gene>
    <name evidence="3" type="primary">paaK</name>
    <name evidence="3" type="ORF">FF011L_08240</name>
</gene>
<evidence type="ECO:0000259" key="2">
    <source>
        <dbReference type="Pfam" id="PF14535"/>
    </source>
</evidence>
<proteinExistence type="predicted"/>
<dbReference type="EMBL" id="CP036262">
    <property type="protein sequence ID" value="QDS92088.1"/>
    <property type="molecule type" value="Genomic_DNA"/>
</dbReference>
<dbReference type="PANTHER" id="PTHR43845:SF1">
    <property type="entry name" value="BLR5969 PROTEIN"/>
    <property type="match status" value="1"/>
</dbReference>
<evidence type="ECO:0000313" key="3">
    <source>
        <dbReference type="EMBL" id="QDS92088.1"/>
    </source>
</evidence>
<organism evidence="3 4">
    <name type="scientific">Roseimaritima multifibrata</name>
    <dbReference type="NCBI Taxonomy" id="1930274"/>
    <lineage>
        <taxon>Bacteria</taxon>
        <taxon>Pseudomonadati</taxon>
        <taxon>Planctomycetota</taxon>
        <taxon>Planctomycetia</taxon>
        <taxon>Pirellulales</taxon>
        <taxon>Pirellulaceae</taxon>
        <taxon>Roseimaritima</taxon>
    </lineage>
</organism>
<dbReference type="InterPro" id="IPR028154">
    <property type="entry name" value="AMP-dep_Lig_C"/>
</dbReference>
<dbReference type="Gene3D" id="3.30.300.30">
    <property type="match status" value="1"/>
</dbReference>
<dbReference type="KEGG" id="rml:FF011L_08240"/>
<dbReference type="Pfam" id="PF00501">
    <property type="entry name" value="AMP-binding"/>
    <property type="match status" value="1"/>
</dbReference>
<protein>
    <submittedName>
        <fullName evidence="3">Phenylacetate-coenzyme A ligase</fullName>
        <ecNumber evidence="3">6.2.1.30</ecNumber>
    </submittedName>
</protein>
<reference evidence="3 4" key="1">
    <citation type="submission" date="2019-02" db="EMBL/GenBank/DDBJ databases">
        <title>Deep-cultivation of Planctomycetes and their phenomic and genomic characterization uncovers novel biology.</title>
        <authorList>
            <person name="Wiegand S."/>
            <person name="Jogler M."/>
            <person name="Boedeker C."/>
            <person name="Pinto D."/>
            <person name="Vollmers J."/>
            <person name="Rivas-Marin E."/>
            <person name="Kohn T."/>
            <person name="Peeters S.H."/>
            <person name="Heuer A."/>
            <person name="Rast P."/>
            <person name="Oberbeckmann S."/>
            <person name="Bunk B."/>
            <person name="Jeske O."/>
            <person name="Meyerdierks A."/>
            <person name="Storesund J.E."/>
            <person name="Kallscheuer N."/>
            <person name="Luecker S."/>
            <person name="Lage O.M."/>
            <person name="Pohl T."/>
            <person name="Merkel B.J."/>
            <person name="Hornburger P."/>
            <person name="Mueller R.-W."/>
            <person name="Bruemmer F."/>
            <person name="Labrenz M."/>
            <person name="Spormann A.M."/>
            <person name="Op den Camp H."/>
            <person name="Overmann J."/>
            <person name="Amann R."/>
            <person name="Jetten M.S.M."/>
            <person name="Mascher T."/>
            <person name="Medema M.H."/>
            <person name="Devos D.P."/>
            <person name="Kaster A.-K."/>
            <person name="Ovreas L."/>
            <person name="Rohde M."/>
            <person name="Galperin M.Y."/>
            <person name="Jogler C."/>
        </authorList>
    </citation>
    <scope>NUCLEOTIDE SEQUENCE [LARGE SCALE GENOMIC DNA]</scope>
    <source>
        <strain evidence="3 4">FF011L</strain>
    </source>
</reference>
<name>A0A517MB23_9BACT</name>
<sequence>MKTDRETLRRLGPSALADLQLCKLNRLLADVLPHSEFYQAKYGRQDWQLESLDELKSIPFLKKGELVNPQPGHPARFHCLPRRQYVRFHQTSGTTGRPMPVWDTAADWEWWIRTWQYVLDAAEVTPDDTVAMAFSFGPFIGFWSANDALIRRQALVVPAGGMSTRARLQLIIHSQATLLCCTPTYALHLAEVAREDNLDLRSSSVTRIIVAGEPGGSIPEVRQQIELVWDARVIDHSGASELGPWGVGATDGSGLFVIESEFIAESLVPGTDQPAADGELGELILTGLGRVGGPAIRFRTGDLVRATRQHDHDCRFLFLPGGVLGRADDMLVIRGVNVFPSGVESVVRSIDGLGEFRMIATRVAAMDQLEVEVEGDTAAATELGKVLQVRLGLRIPVRSVPHQSLPRSEAKSRRLDDRRFLP</sequence>
<dbReference type="PANTHER" id="PTHR43845">
    <property type="entry name" value="BLR5969 PROTEIN"/>
    <property type="match status" value="1"/>
</dbReference>
<dbReference type="InterPro" id="IPR000873">
    <property type="entry name" value="AMP-dep_synth/lig_dom"/>
</dbReference>
<dbReference type="InterPro" id="IPR042099">
    <property type="entry name" value="ANL_N_sf"/>
</dbReference>
<feature type="domain" description="AMP-dependent synthetase/ligase" evidence="1">
    <location>
        <begin position="91"/>
        <end position="247"/>
    </location>
</feature>
<dbReference type="SUPFAM" id="SSF56801">
    <property type="entry name" value="Acetyl-CoA synthetase-like"/>
    <property type="match status" value="1"/>
</dbReference>
<keyword evidence="3" id="KW-0436">Ligase</keyword>